<comment type="caution">
    <text evidence="6">The sequence shown here is derived from an EMBL/GenBank/DDBJ whole genome shotgun (WGS) entry which is preliminary data.</text>
</comment>
<comment type="subcellular location">
    <subcellularLocation>
        <location evidence="1">Membrane</location>
        <topology evidence="1">Multi-pass membrane protein</topology>
    </subcellularLocation>
</comment>
<evidence type="ECO:0000313" key="7">
    <source>
        <dbReference type="Proteomes" id="UP000256645"/>
    </source>
</evidence>
<feature type="transmembrane region" description="Helical" evidence="5">
    <location>
        <begin position="123"/>
        <end position="143"/>
    </location>
</feature>
<dbReference type="STRING" id="1849047.A0A3D8QAF4"/>
<feature type="transmembrane region" description="Helical" evidence="5">
    <location>
        <begin position="155"/>
        <end position="177"/>
    </location>
</feature>
<dbReference type="PANTHER" id="PTHR31465:SF27">
    <property type="entry name" value="DOMAIN PROTEIN, PUTATIVE (AFU_ORTHOLOGUE AFUA_3G01030)-RELATED"/>
    <property type="match status" value="1"/>
</dbReference>
<dbReference type="InterPro" id="IPR007568">
    <property type="entry name" value="RTA1"/>
</dbReference>
<sequence>MAQPEPYKHGYYLWHYVPSLPAAVIFCILFLSVSILLIRRMWQTRTWFCIVFIVGGYFEFVGYAARAAANSRTGKLFPYVIQNNYILLAPAFFAASVYMTLARIIRSVRGERFSLLPVHRLTIIFVSGDILTLCMQGGAAGMMVAQNVASVGRGIVIASLLLQICIFGFFAFTALTFDQRISRDPTPDCNDESIPWRQGLRMIYGISSLIMVRSVFRVIEFCAGADSYLFTHEWTMYIFDAILMFGVMVIYFVWYPSGFQRRYTAEPVGLQGNS</sequence>
<evidence type="ECO:0000313" key="6">
    <source>
        <dbReference type="EMBL" id="RDW58647.1"/>
    </source>
</evidence>
<reference evidence="6 7" key="1">
    <citation type="journal article" date="2018" name="IMA Fungus">
        <title>IMA Genome-F 9: Draft genome sequence of Annulohypoxylon stygium, Aspergillus mulundensis, Berkeleyomyces basicola (syn. Thielaviopsis basicola), Ceratocystis smalleyi, two Cercospora beticola strains, Coleophoma cylindrospora, Fusarium fracticaudum, Phialophora cf. hyalina, and Morchella septimelata.</title>
        <authorList>
            <person name="Wingfield B.D."/>
            <person name="Bills G.F."/>
            <person name="Dong Y."/>
            <person name="Huang W."/>
            <person name="Nel W.J."/>
            <person name="Swalarsk-Parry B.S."/>
            <person name="Vaghefi N."/>
            <person name="Wilken P.M."/>
            <person name="An Z."/>
            <person name="de Beer Z.W."/>
            <person name="De Vos L."/>
            <person name="Chen L."/>
            <person name="Duong T.A."/>
            <person name="Gao Y."/>
            <person name="Hammerbacher A."/>
            <person name="Kikkert J.R."/>
            <person name="Li Y."/>
            <person name="Li H."/>
            <person name="Li K."/>
            <person name="Li Q."/>
            <person name="Liu X."/>
            <person name="Ma X."/>
            <person name="Naidoo K."/>
            <person name="Pethybridge S.J."/>
            <person name="Sun J."/>
            <person name="Steenkamp E.T."/>
            <person name="van der Nest M.A."/>
            <person name="van Wyk S."/>
            <person name="Wingfield M.J."/>
            <person name="Xiong C."/>
            <person name="Yue Q."/>
            <person name="Zhang X."/>
        </authorList>
    </citation>
    <scope>NUCLEOTIDE SEQUENCE [LARGE SCALE GENOMIC DNA]</scope>
    <source>
        <strain evidence="6 7">BP6252</strain>
    </source>
</reference>
<dbReference type="OrthoDB" id="3358017at2759"/>
<dbReference type="PANTHER" id="PTHR31465">
    <property type="entry name" value="PROTEIN RTA1-RELATED"/>
    <property type="match status" value="1"/>
</dbReference>
<organism evidence="6 7">
    <name type="scientific">Coleophoma cylindrospora</name>
    <dbReference type="NCBI Taxonomy" id="1849047"/>
    <lineage>
        <taxon>Eukaryota</taxon>
        <taxon>Fungi</taxon>
        <taxon>Dikarya</taxon>
        <taxon>Ascomycota</taxon>
        <taxon>Pezizomycotina</taxon>
        <taxon>Leotiomycetes</taxon>
        <taxon>Helotiales</taxon>
        <taxon>Dermateaceae</taxon>
        <taxon>Coleophoma</taxon>
    </lineage>
</organism>
<protein>
    <submittedName>
        <fullName evidence="6">RTA1 like protein</fullName>
    </submittedName>
</protein>
<gene>
    <name evidence="6" type="ORF">BP6252_13123</name>
</gene>
<evidence type="ECO:0000256" key="4">
    <source>
        <dbReference type="ARBA" id="ARBA00023136"/>
    </source>
</evidence>
<keyword evidence="3 5" id="KW-1133">Transmembrane helix</keyword>
<evidence type="ECO:0000256" key="1">
    <source>
        <dbReference type="ARBA" id="ARBA00004141"/>
    </source>
</evidence>
<name>A0A3D8QAF4_9HELO</name>
<dbReference type="GO" id="GO:0016020">
    <property type="term" value="C:membrane"/>
    <property type="evidence" value="ECO:0007669"/>
    <property type="project" value="UniProtKB-SubCell"/>
</dbReference>
<feature type="transmembrane region" description="Helical" evidence="5">
    <location>
        <begin position="45"/>
        <end position="65"/>
    </location>
</feature>
<keyword evidence="7" id="KW-1185">Reference proteome</keyword>
<dbReference type="EMBL" id="PDLM01000017">
    <property type="protein sequence ID" value="RDW58647.1"/>
    <property type="molecule type" value="Genomic_DNA"/>
</dbReference>
<dbReference type="Proteomes" id="UP000256645">
    <property type="component" value="Unassembled WGS sequence"/>
</dbReference>
<feature type="transmembrane region" description="Helical" evidence="5">
    <location>
        <begin position="236"/>
        <end position="254"/>
    </location>
</feature>
<feature type="transmembrane region" description="Helical" evidence="5">
    <location>
        <begin position="198"/>
        <end position="216"/>
    </location>
</feature>
<dbReference type="AlphaFoldDB" id="A0A3D8QAF4"/>
<feature type="transmembrane region" description="Helical" evidence="5">
    <location>
        <begin position="20"/>
        <end position="38"/>
    </location>
</feature>
<accession>A0A3D8QAF4</accession>
<keyword evidence="2 5" id="KW-0812">Transmembrane</keyword>
<evidence type="ECO:0000256" key="3">
    <source>
        <dbReference type="ARBA" id="ARBA00022989"/>
    </source>
</evidence>
<evidence type="ECO:0000256" key="5">
    <source>
        <dbReference type="SAM" id="Phobius"/>
    </source>
</evidence>
<keyword evidence="4 5" id="KW-0472">Membrane</keyword>
<evidence type="ECO:0000256" key="2">
    <source>
        <dbReference type="ARBA" id="ARBA00022692"/>
    </source>
</evidence>
<proteinExistence type="predicted"/>
<feature type="transmembrane region" description="Helical" evidence="5">
    <location>
        <begin position="85"/>
        <end position="102"/>
    </location>
</feature>
<dbReference type="Pfam" id="PF04479">
    <property type="entry name" value="RTA1"/>
    <property type="match status" value="1"/>
</dbReference>